<protein>
    <recommendedName>
        <fullName evidence="4">Transmembrane protein 160</fullName>
    </recommendedName>
</protein>
<reference evidence="2 3" key="1">
    <citation type="submission" date="2013-03" db="EMBL/GenBank/DDBJ databases">
        <authorList>
            <person name="Warren W."/>
            <person name="Wilson R.K."/>
        </authorList>
    </citation>
    <scope>NUCLEOTIDE SEQUENCE</scope>
</reference>
<dbReference type="Bgee" id="ENSMFAG00000001653">
    <property type="expression patterns" value="Expressed in skeletal muscle tissue and 13 other cell types or tissues"/>
</dbReference>
<feature type="region of interest" description="Disordered" evidence="1">
    <location>
        <begin position="54"/>
        <end position="79"/>
    </location>
</feature>
<evidence type="ECO:0000313" key="2">
    <source>
        <dbReference type="Ensembl" id="ENSMFAP00000003860.2"/>
    </source>
</evidence>
<dbReference type="STRING" id="9541.ENSMFAP00000003860"/>
<dbReference type="GeneTree" id="ENSGT00390000012863"/>
<evidence type="ECO:0008006" key="4">
    <source>
        <dbReference type="Google" id="ProtNLM"/>
    </source>
</evidence>
<dbReference type="AlphaFoldDB" id="A0A2K5TUV7"/>
<proteinExistence type="predicted"/>
<feature type="region of interest" description="Disordered" evidence="1">
    <location>
        <begin position="152"/>
        <end position="172"/>
    </location>
</feature>
<evidence type="ECO:0000313" key="3">
    <source>
        <dbReference type="Proteomes" id="UP000233100"/>
    </source>
</evidence>
<keyword evidence="3" id="KW-1185">Reference proteome</keyword>
<reference evidence="2" key="3">
    <citation type="submission" date="2025-09" db="UniProtKB">
        <authorList>
            <consortium name="Ensembl"/>
        </authorList>
    </citation>
    <scope>IDENTIFICATION</scope>
</reference>
<dbReference type="Proteomes" id="UP000233100">
    <property type="component" value="Chromosome 19"/>
</dbReference>
<dbReference type="VEuPathDB" id="HostDB:ENSMFAG00000001653"/>
<dbReference type="InterPro" id="IPR026801">
    <property type="entry name" value="TMEM160"/>
</dbReference>
<dbReference type="Ensembl" id="ENSMFAT00000022521.2">
    <property type="protein sequence ID" value="ENSMFAP00000003860.2"/>
    <property type="gene ID" value="ENSMFAG00000001653.2"/>
</dbReference>
<name>A0A2K5TUV7_MACFA</name>
<organism evidence="2 3">
    <name type="scientific">Macaca fascicularis</name>
    <name type="common">Crab-eating macaque</name>
    <name type="synonym">Cynomolgus monkey</name>
    <dbReference type="NCBI Taxonomy" id="9541"/>
    <lineage>
        <taxon>Eukaryota</taxon>
        <taxon>Metazoa</taxon>
        <taxon>Chordata</taxon>
        <taxon>Craniata</taxon>
        <taxon>Vertebrata</taxon>
        <taxon>Euteleostomi</taxon>
        <taxon>Mammalia</taxon>
        <taxon>Eutheria</taxon>
        <taxon>Euarchontoglires</taxon>
        <taxon>Primates</taxon>
        <taxon>Haplorrhini</taxon>
        <taxon>Catarrhini</taxon>
        <taxon>Cercopithecidae</taxon>
        <taxon>Cercopithecinae</taxon>
        <taxon>Macaca</taxon>
    </lineage>
</organism>
<sequence>MGKPFSLSDMGCNLQEARGAVRRAAPVVRTMGGGWWWARAARLARLRFRRSLLPPQRPRSGGAWGPSPRPRSPRQGFAAPVSELDRADAWLLRKAHETAFLSWFRNGLLASGIGVISFMQSDMGREAAYGKDGETQAETEDDHVSVEWQLSQGGRGQRVPEGHKAQGVGPKASSHVDDLLVVGMVGGARRTGGGKRTITGLGSRCPPQCWALCDPPNPIPRPSSLSRLQPVKPTAWFPRSPSVRGHGWLEYRSLTPHTHLVPRGLDVQPPFGERGFHADKEGALLDQGGGGHLGEAGLWDRERRKVMGS</sequence>
<evidence type="ECO:0000256" key="1">
    <source>
        <dbReference type="SAM" id="MobiDB-lite"/>
    </source>
</evidence>
<reference evidence="2" key="2">
    <citation type="submission" date="2025-08" db="UniProtKB">
        <authorList>
            <consortium name="Ensembl"/>
        </authorList>
    </citation>
    <scope>IDENTIFICATION</scope>
</reference>
<dbReference type="PANTHER" id="PTHR16236">
    <property type="entry name" value="TRANSMEMBRANE PROTEIN 160"/>
    <property type="match status" value="1"/>
</dbReference>
<accession>A0A2K5TUV7</accession>
<dbReference type="PANTHER" id="PTHR16236:SF0">
    <property type="entry name" value="TRANSMEMBRANE PROTEIN 160"/>
    <property type="match status" value="1"/>
</dbReference>